<organism evidence="2 3">
    <name type="scientific">Candidatus Marimicrobium litorale</name>
    <dbReference type="NCBI Taxonomy" id="2518991"/>
    <lineage>
        <taxon>Bacteria</taxon>
        <taxon>Pseudomonadati</taxon>
        <taxon>Pseudomonadota</taxon>
        <taxon>Gammaproteobacteria</taxon>
        <taxon>Cellvibrionales</taxon>
        <taxon>Halieaceae</taxon>
        <taxon>Marimicrobium</taxon>
    </lineage>
</organism>
<dbReference type="RefSeq" id="WP_279248355.1">
    <property type="nucleotide sequence ID" value="NZ_SHNO01000001.1"/>
</dbReference>
<evidence type="ECO:0000256" key="1">
    <source>
        <dbReference type="SAM" id="Phobius"/>
    </source>
</evidence>
<protein>
    <recommendedName>
        <fullName evidence="4">Inner membrane protein</fullName>
    </recommendedName>
</protein>
<evidence type="ECO:0008006" key="4">
    <source>
        <dbReference type="Google" id="ProtNLM"/>
    </source>
</evidence>
<keyword evidence="3" id="KW-1185">Reference proteome</keyword>
<keyword evidence="1" id="KW-0812">Transmembrane</keyword>
<accession>A0ABT3T2Z5</accession>
<dbReference type="Proteomes" id="UP001143304">
    <property type="component" value="Unassembled WGS sequence"/>
</dbReference>
<keyword evidence="1" id="KW-1133">Transmembrane helix</keyword>
<evidence type="ECO:0000313" key="3">
    <source>
        <dbReference type="Proteomes" id="UP001143304"/>
    </source>
</evidence>
<gene>
    <name evidence="2" type="ORF">EYC82_04530</name>
</gene>
<dbReference type="EMBL" id="SHNO01000001">
    <property type="protein sequence ID" value="MCX2976613.1"/>
    <property type="molecule type" value="Genomic_DNA"/>
</dbReference>
<sequence length="213" mass="22506">MQTANDDLQGVNLKLLDAAIRFNAMMLGLTAGTLAAVITYIATHASIAKWGVDSSNYLSLLAIFFPGYSVTSSGAWVGALWAFVYFGTCSWLSYRLYGRVLGTRVADSLLSTMPTDNPVLKPSVLRLHGVSLGLALGAIAAIGLFCSTAWLVLRGTAGESVHAALLANYVPGYSVSILGGLLGAAEVFGLVFIASVLLATIYNKIVKLRHKPH</sequence>
<reference evidence="2" key="1">
    <citation type="submission" date="2019-02" db="EMBL/GenBank/DDBJ databases">
        <authorList>
            <person name="Li S.-H."/>
        </authorList>
    </citation>
    <scope>NUCLEOTIDE SEQUENCE</scope>
    <source>
        <strain evidence="2">IMCC11814</strain>
    </source>
</reference>
<proteinExistence type="predicted"/>
<name>A0ABT3T2Z5_9GAMM</name>
<comment type="caution">
    <text evidence="2">The sequence shown here is derived from an EMBL/GenBank/DDBJ whole genome shotgun (WGS) entry which is preliminary data.</text>
</comment>
<feature type="transmembrane region" description="Helical" evidence="1">
    <location>
        <begin position="130"/>
        <end position="153"/>
    </location>
</feature>
<evidence type="ECO:0000313" key="2">
    <source>
        <dbReference type="EMBL" id="MCX2976613.1"/>
    </source>
</evidence>
<feature type="transmembrane region" description="Helical" evidence="1">
    <location>
        <begin position="173"/>
        <end position="202"/>
    </location>
</feature>
<keyword evidence="1" id="KW-0472">Membrane</keyword>
<feature type="transmembrane region" description="Helical" evidence="1">
    <location>
        <begin position="20"/>
        <end position="42"/>
    </location>
</feature>